<evidence type="ECO:0000313" key="3">
    <source>
        <dbReference type="Proteomes" id="UP001300745"/>
    </source>
</evidence>
<name>A0ABT3SCW8_9MYCO</name>
<evidence type="ECO:0000313" key="2">
    <source>
        <dbReference type="EMBL" id="MCX2937346.1"/>
    </source>
</evidence>
<dbReference type="RefSeq" id="WP_265996981.1">
    <property type="nucleotide sequence ID" value="NZ_JAPJDN010000008.1"/>
</dbReference>
<comment type="caution">
    <text evidence="2">The sequence shown here is derived from an EMBL/GenBank/DDBJ whole genome shotgun (WGS) entry which is preliminary data.</text>
</comment>
<proteinExistence type="predicted"/>
<organism evidence="2 3">
    <name type="scientific">Mycobacterium pinniadriaticum</name>
    <dbReference type="NCBI Taxonomy" id="2994102"/>
    <lineage>
        <taxon>Bacteria</taxon>
        <taxon>Bacillati</taxon>
        <taxon>Actinomycetota</taxon>
        <taxon>Actinomycetes</taxon>
        <taxon>Mycobacteriales</taxon>
        <taxon>Mycobacteriaceae</taxon>
        <taxon>Mycobacterium</taxon>
    </lineage>
</organism>
<accession>A0ABT3SCW8</accession>
<reference evidence="2 3" key="1">
    <citation type="submission" date="2022-11" db="EMBL/GenBank/DDBJ databases">
        <title>Mycobacterium sp. nov.</title>
        <authorList>
            <person name="Papic B."/>
            <person name="Spicic S."/>
            <person name="Duvnjak S."/>
        </authorList>
    </citation>
    <scope>NUCLEOTIDE SEQUENCE [LARGE SCALE GENOMIC DNA]</scope>
    <source>
        <strain evidence="2 3">CVI_P4</strain>
    </source>
</reference>
<protein>
    <submittedName>
        <fullName evidence="2">Uncharacterized protein</fullName>
    </submittedName>
</protein>
<feature type="compositionally biased region" description="Acidic residues" evidence="1">
    <location>
        <begin position="1"/>
        <end position="10"/>
    </location>
</feature>
<keyword evidence="3" id="KW-1185">Reference proteome</keyword>
<dbReference type="EMBL" id="JAPJDO010000008">
    <property type="protein sequence ID" value="MCX2937346.1"/>
    <property type="molecule type" value="Genomic_DNA"/>
</dbReference>
<gene>
    <name evidence="2" type="ORF">ORI27_11575</name>
</gene>
<sequence>METTAADDTEAAAGAVTRRPEVANPDAAATAGESGESPPPTGVRPTADSNRAAARTGEGVAGALTALARATEAAAGAVTVLELAVLETVRVLTLVDVRGEWALGLGFADDGEPVPADLLADELGVDEPESPEPPVSAHAAPAPARIATPTPRPTARPPRRPTYAEALFVGPITSPLVGSVPATDSIANPPACVLMRMRSVF</sequence>
<feature type="region of interest" description="Disordered" evidence="1">
    <location>
        <begin position="126"/>
        <end position="160"/>
    </location>
</feature>
<dbReference type="Proteomes" id="UP001300745">
    <property type="component" value="Unassembled WGS sequence"/>
</dbReference>
<feature type="compositionally biased region" description="Low complexity" evidence="1">
    <location>
        <begin position="135"/>
        <end position="149"/>
    </location>
</feature>
<feature type="region of interest" description="Disordered" evidence="1">
    <location>
        <begin position="1"/>
        <end position="55"/>
    </location>
</feature>
<evidence type="ECO:0000256" key="1">
    <source>
        <dbReference type="SAM" id="MobiDB-lite"/>
    </source>
</evidence>